<organism evidence="1 2">
    <name type="scientific">Streptomyces venezuelae (strain ATCC 10712 / CBS 650.69 / DSM 40230 / JCM 4526 / NBRC 13096 / PD 04745)</name>
    <dbReference type="NCBI Taxonomy" id="953739"/>
    <lineage>
        <taxon>Bacteria</taxon>
        <taxon>Bacillati</taxon>
        <taxon>Actinomycetota</taxon>
        <taxon>Actinomycetes</taxon>
        <taxon>Kitasatosporales</taxon>
        <taxon>Streptomycetaceae</taxon>
        <taxon>Streptomyces</taxon>
    </lineage>
</organism>
<accession>F2REY1</accession>
<evidence type="ECO:0000313" key="2">
    <source>
        <dbReference type="Proteomes" id="UP000006854"/>
    </source>
</evidence>
<evidence type="ECO:0008006" key="3">
    <source>
        <dbReference type="Google" id="ProtNLM"/>
    </source>
</evidence>
<evidence type="ECO:0000313" key="1">
    <source>
        <dbReference type="EMBL" id="CCA59666.1"/>
    </source>
</evidence>
<name>F2REY1_STRVP</name>
<protein>
    <recommendedName>
        <fullName evidence="3">DUF4352 domain-containing protein</fullName>
    </recommendedName>
</protein>
<keyword evidence="2" id="KW-1185">Reference proteome</keyword>
<reference evidence="1 2" key="1">
    <citation type="journal article" date="2011" name="BMC Genomics">
        <title>Genome-wide analysis of the role of GlnR in Streptomyces venezuelae provides new insights into global nitrogen regulation in actinomycetes.</title>
        <authorList>
            <person name="Pullan S.T."/>
            <person name="Bibb M.J."/>
            <person name="Merrick M."/>
        </authorList>
    </citation>
    <scope>NUCLEOTIDE SEQUENCE [LARGE SCALE GENOMIC DNA]</scope>
    <source>
        <strain evidence="1">ATCC 10712</strain>
    </source>
</reference>
<sequence>MCVTVRNGSAARLDLAVVTVMARDGAGRELGQVFDATPDLGIGLAGSVAPGKRAVAAYGFDVPPGSGSGSSVLDVEVRIGFDRPPLLWTGTAP</sequence>
<gene>
    <name evidence="1" type="ordered locus">SVEN_6380</name>
</gene>
<dbReference type="OrthoDB" id="4319873at2"/>
<dbReference type="EMBL" id="FR845719">
    <property type="protein sequence ID" value="CCA59666.1"/>
    <property type="molecule type" value="Genomic_DNA"/>
</dbReference>
<dbReference type="Proteomes" id="UP000006854">
    <property type="component" value="Chromosome"/>
</dbReference>
<dbReference type="eggNOG" id="ENOG5030HUT">
    <property type="taxonomic scope" value="Bacteria"/>
</dbReference>
<dbReference type="KEGG" id="sve:SVEN_6380"/>
<dbReference type="PATRIC" id="fig|953739.5.peg.1589"/>
<dbReference type="AlphaFoldDB" id="F2REY1"/>
<dbReference type="RefSeq" id="WP_015037561.1">
    <property type="nucleotide sequence ID" value="NC_018750.1"/>
</dbReference>
<proteinExistence type="predicted"/>
<dbReference type="HOGENOM" id="CLU_2398478_0_0_11"/>
<dbReference type="GeneID" id="51866909"/>